<dbReference type="SFLD" id="SFLDF00027">
    <property type="entry name" value="p-type_atpase"/>
    <property type="match status" value="1"/>
</dbReference>
<dbReference type="NCBIfam" id="TIGR01525">
    <property type="entry name" value="ATPase-IB_hvy"/>
    <property type="match status" value="1"/>
</dbReference>
<accession>A0A4E0R0A6</accession>
<dbReference type="InterPro" id="IPR023298">
    <property type="entry name" value="ATPase_P-typ_TM_dom_sf"/>
</dbReference>
<dbReference type="FunFam" id="3.40.50.1000:FF:000144">
    <property type="entry name" value="copper-transporting ATPase 1 isoform X2"/>
    <property type="match status" value="1"/>
</dbReference>
<feature type="transmembrane region" description="Helical" evidence="19">
    <location>
        <begin position="299"/>
        <end position="320"/>
    </location>
</feature>
<dbReference type="InterPro" id="IPR023299">
    <property type="entry name" value="ATPase_P-typ_cyto_dom_N"/>
</dbReference>
<name>A0A4E0R0A6_9EURY</name>
<evidence type="ECO:0000256" key="3">
    <source>
        <dbReference type="ARBA" id="ARBA00012517"/>
    </source>
</evidence>
<dbReference type="InterPro" id="IPR027256">
    <property type="entry name" value="P-typ_ATPase_IB"/>
</dbReference>
<keyword evidence="18 19" id="KW-0472">Membrane</keyword>
<dbReference type="EMBL" id="PGGK01000004">
    <property type="protein sequence ID" value="TGC09726.1"/>
    <property type="molecule type" value="Genomic_DNA"/>
</dbReference>
<dbReference type="InterPro" id="IPR008250">
    <property type="entry name" value="ATPase_P-typ_transduc_dom_A_sf"/>
</dbReference>
<keyword evidence="7 19" id="KW-0812">Transmembrane</keyword>
<evidence type="ECO:0000256" key="18">
    <source>
        <dbReference type="ARBA" id="ARBA00023136"/>
    </source>
</evidence>
<evidence type="ECO:0000256" key="10">
    <source>
        <dbReference type="ARBA" id="ARBA00022741"/>
    </source>
</evidence>
<evidence type="ECO:0000256" key="9">
    <source>
        <dbReference type="ARBA" id="ARBA00022737"/>
    </source>
</evidence>
<keyword evidence="22" id="KW-1185">Reference proteome</keyword>
<dbReference type="OrthoDB" id="8588at2157"/>
<dbReference type="AlphaFoldDB" id="A0A4E0R0A6"/>
<proteinExistence type="inferred from homology"/>
<keyword evidence="4" id="KW-0813">Transport</keyword>
<evidence type="ECO:0000256" key="19">
    <source>
        <dbReference type="SAM" id="Phobius"/>
    </source>
</evidence>
<dbReference type="InterPro" id="IPR044492">
    <property type="entry name" value="P_typ_ATPase_HD_dom"/>
</dbReference>
<keyword evidence="14" id="KW-1278">Translocase</keyword>
<dbReference type="FunFam" id="3.30.70.100:FF:000005">
    <property type="entry name" value="Copper-exporting P-type ATPase A"/>
    <property type="match status" value="1"/>
</dbReference>
<dbReference type="Gene3D" id="3.40.1110.10">
    <property type="entry name" value="Calcium-transporting ATPase, cytoplasmic domain N"/>
    <property type="match status" value="1"/>
</dbReference>
<evidence type="ECO:0000256" key="7">
    <source>
        <dbReference type="ARBA" id="ARBA00022692"/>
    </source>
</evidence>
<evidence type="ECO:0000256" key="5">
    <source>
        <dbReference type="ARBA" id="ARBA00022475"/>
    </source>
</evidence>
<keyword evidence="5" id="KW-1003">Cell membrane</keyword>
<dbReference type="PANTHER" id="PTHR43520:SF8">
    <property type="entry name" value="P-TYPE CU(+) TRANSPORTER"/>
    <property type="match status" value="1"/>
</dbReference>
<sequence>MHIKIKVYGMTCMHCHKRVTDAISAVEGVSSAEVDLEDESATVDFDPEKASLGDIKQAVIDAGYEVGKEERPLQAETDEQQICKVVPDEDMEQSTYPEPGHVEDIVFRVSGMTCASCAQNVEKILKKQAGVVSANVNLPMGKAAVSYEPARIGRDQLEEAIESIGYHVVQDRITLDVGGMTCASCAMNVEKVLKRQKGVSSASVNVSTSKARVEYNSSLVSAEDMIAAIQGIGYPASLPAGREETEDRERKEREADIYRQRNNLILSAVIAVPVMLGSMKEGFPDLLWFVPDFLTNPNLLFILATIVIVFPGRQFFVGTYRGLRHGVTDMNLLIATGTGAAYVISVSATYLDLGPGYEHLYYDTAVMLITFIVLGRYLEARAKGRTSESIKKLMGLQAKTARIIVAGQEKEVAVEDVEAGDIVFVRPGEKIPVDGVVEEGSSAIDESMITGESIPVEKEKGDEVIGSTLNRSGALKFRATNVGADTALARIIELVENAQNSKAPIQRVADVVAGHFILVVHVLALFAFFFWFFIGFERYDVPFNSGILSPFLFALLISITVLVISCPCAVGLATPAAIMVGTGKGAENGILIKGGEALERTLKIDTIVFDKTGTLTKGEPELTDVIAVADIPEDEVLAIAASVERGSEHPLGEAIVRGAEEKGLEINNTEGFRSIAGKGVEANVGDSRVLLGTRKLMEDGSIDISPVEKKMGELEAQGKTAMITTKDGRIIGLVAVADTLKENSGEAVERIRDIGIEVVMITGDNRRTADAIARSIGIKKVLAEVLPEDKAAEILKLQEEGRIVAMVGDGINDAPALTQADIGIAMGAGTDVAMESAQIVLIKNDLRDVLAAIRLSRLTMNKIKQNLFWAFGYNTIGIPLAAGILYPLVHTILITPALAAAFMAMSSVSVTTNSLLMKRKNIK</sequence>
<dbReference type="PRINTS" id="PR00119">
    <property type="entry name" value="CATATPASE"/>
</dbReference>
<evidence type="ECO:0000313" key="22">
    <source>
        <dbReference type="Proteomes" id="UP000297295"/>
    </source>
</evidence>
<dbReference type="CDD" id="cd00371">
    <property type="entry name" value="HMA"/>
    <property type="match status" value="3"/>
</dbReference>
<feature type="domain" description="HMA" evidence="20">
    <location>
        <begin position="1"/>
        <end position="67"/>
    </location>
</feature>
<dbReference type="SUPFAM" id="SSF81665">
    <property type="entry name" value="Calcium ATPase, transmembrane domain M"/>
    <property type="match status" value="1"/>
</dbReference>
<feature type="domain" description="HMA" evidence="20">
    <location>
        <begin position="103"/>
        <end position="169"/>
    </location>
</feature>
<feature type="transmembrane region" description="Helical" evidence="19">
    <location>
        <begin position="359"/>
        <end position="378"/>
    </location>
</feature>
<keyword evidence="11" id="KW-0187">Copper transport</keyword>
<evidence type="ECO:0000256" key="15">
    <source>
        <dbReference type="ARBA" id="ARBA00022989"/>
    </source>
</evidence>
<dbReference type="Gene3D" id="2.70.150.10">
    <property type="entry name" value="Calcium-transporting ATPase, cytoplasmic transduction domain A"/>
    <property type="match status" value="1"/>
</dbReference>
<keyword evidence="9" id="KW-0677">Repeat</keyword>
<dbReference type="InterPro" id="IPR001757">
    <property type="entry name" value="P_typ_ATPase"/>
</dbReference>
<protein>
    <recommendedName>
        <fullName evidence="3">P-type Cu(+) transporter</fullName>
        <ecNumber evidence="3">7.2.2.8</ecNumber>
    </recommendedName>
</protein>
<dbReference type="GO" id="GO:0005524">
    <property type="term" value="F:ATP binding"/>
    <property type="evidence" value="ECO:0007669"/>
    <property type="project" value="UniProtKB-KW"/>
</dbReference>
<dbReference type="SUPFAM" id="SSF56784">
    <property type="entry name" value="HAD-like"/>
    <property type="match status" value="1"/>
</dbReference>
<feature type="transmembrane region" description="Helical" evidence="19">
    <location>
        <begin position="867"/>
        <end position="886"/>
    </location>
</feature>
<dbReference type="GO" id="GO:0055070">
    <property type="term" value="P:copper ion homeostasis"/>
    <property type="evidence" value="ECO:0007669"/>
    <property type="project" value="TreeGrafter"/>
</dbReference>
<dbReference type="PROSITE" id="PS00154">
    <property type="entry name" value="ATPASE_E1_E2"/>
    <property type="match status" value="1"/>
</dbReference>
<comment type="subcellular location">
    <subcellularLocation>
        <location evidence="1">Cell membrane</location>
        <topology evidence="1">Multi-pass membrane protein</topology>
    </subcellularLocation>
</comment>
<evidence type="ECO:0000256" key="14">
    <source>
        <dbReference type="ARBA" id="ARBA00022967"/>
    </source>
</evidence>
<dbReference type="Pfam" id="PF00702">
    <property type="entry name" value="Hydrolase"/>
    <property type="match status" value="1"/>
</dbReference>
<evidence type="ECO:0000256" key="1">
    <source>
        <dbReference type="ARBA" id="ARBA00004651"/>
    </source>
</evidence>
<keyword evidence="17" id="KW-0406">Ion transport</keyword>
<dbReference type="InterPro" id="IPR059000">
    <property type="entry name" value="ATPase_P-type_domA"/>
</dbReference>
<dbReference type="SFLD" id="SFLDS00003">
    <property type="entry name" value="Haloacid_Dehalogenase"/>
    <property type="match status" value="1"/>
</dbReference>
<dbReference type="InterPro" id="IPR006122">
    <property type="entry name" value="HMA_Cu_ion-bd"/>
</dbReference>
<dbReference type="PRINTS" id="PR00943">
    <property type="entry name" value="CUATPASE"/>
</dbReference>
<comment type="similarity">
    <text evidence="2">Belongs to the cation transport ATPase (P-type) (TC 3.A.3) family. Type IB subfamily.</text>
</comment>
<dbReference type="GO" id="GO:0005886">
    <property type="term" value="C:plasma membrane"/>
    <property type="evidence" value="ECO:0007669"/>
    <property type="project" value="UniProtKB-SubCell"/>
</dbReference>
<keyword evidence="10" id="KW-0547">Nucleotide-binding</keyword>
<evidence type="ECO:0000256" key="17">
    <source>
        <dbReference type="ARBA" id="ARBA00023065"/>
    </source>
</evidence>
<keyword evidence="12" id="KW-0067">ATP-binding</keyword>
<dbReference type="SUPFAM" id="SSF81653">
    <property type="entry name" value="Calcium ATPase, transduction domain A"/>
    <property type="match status" value="1"/>
</dbReference>
<keyword evidence="6" id="KW-0597">Phosphoprotein</keyword>
<dbReference type="PROSITE" id="PS01047">
    <property type="entry name" value="HMA_1"/>
    <property type="match status" value="3"/>
</dbReference>
<dbReference type="Gene3D" id="3.40.50.1000">
    <property type="entry name" value="HAD superfamily/HAD-like"/>
    <property type="match status" value="1"/>
</dbReference>
<evidence type="ECO:0000256" key="6">
    <source>
        <dbReference type="ARBA" id="ARBA00022553"/>
    </source>
</evidence>
<dbReference type="FunFam" id="3.30.70.100:FF:000001">
    <property type="entry name" value="ATPase copper transporting beta"/>
    <property type="match status" value="2"/>
</dbReference>
<dbReference type="PROSITE" id="PS50846">
    <property type="entry name" value="HMA_2"/>
    <property type="match status" value="3"/>
</dbReference>
<keyword evidence="16" id="KW-0186">Copper</keyword>
<evidence type="ECO:0000256" key="2">
    <source>
        <dbReference type="ARBA" id="ARBA00006024"/>
    </source>
</evidence>
<comment type="caution">
    <text evidence="21">The sequence shown here is derived from an EMBL/GenBank/DDBJ whole genome shotgun (WGS) entry which is preliminary data.</text>
</comment>
<evidence type="ECO:0000256" key="13">
    <source>
        <dbReference type="ARBA" id="ARBA00022842"/>
    </source>
</evidence>
<feature type="transmembrane region" description="Helical" evidence="19">
    <location>
        <begin position="263"/>
        <end position="279"/>
    </location>
</feature>
<evidence type="ECO:0000259" key="20">
    <source>
        <dbReference type="PROSITE" id="PS50846"/>
    </source>
</evidence>
<feature type="domain" description="HMA" evidence="20">
    <location>
        <begin position="171"/>
        <end position="237"/>
    </location>
</feature>
<dbReference type="SUPFAM" id="SSF55008">
    <property type="entry name" value="HMA, heavy metal-associated domain"/>
    <property type="match status" value="3"/>
</dbReference>
<dbReference type="NCBIfam" id="TIGR01494">
    <property type="entry name" value="ATPase_P-type"/>
    <property type="match status" value="1"/>
</dbReference>
<dbReference type="GO" id="GO:0043682">
    <property type="term" value="F:P-type divalent copper transporter activity"/>
    <property type="evidence" value="ECO:0007669"/>
    <property type="project" value="TreeGrafter"/>
</dbReference>
<dbReference type="InterPro" id="IPR036163">
    <property type="entry name" value="HMA_dom_sf"/>
</dbReference>
<keyword evidence="13" id="KW-0460">Magnesium</keyword>
<dbReference type="GO" id="GO:0140581">
    <property type="term" value="F:P-type monovalent copper transporter activity"/>
    <property type="evidence" value="ECO:0007669"/>
    <property type="project" value="UniProtKB-EC"/>
</dbReference>
<dbReference type="InterPro" id="IPR017969">
    <property type="entry name" value="Heavy-metal-associated_CS"/>
</dbReference>
<dbReference type="GO" id="GO:0016887">
    <property type="term" value="F:ATP hydrolysis activity"/>
    <property type="evidence" value="ECO:0007669"/>
    <property type="project" value="InterPro"/>
</dbReference>
<evidence type="ECO:0000256" key="8">
    <source>
        <dbReference type="ARBA" id="ARBA00022723"/>
    </source>
</evidence>
<dbReference type="Gene3D" id="3.30.70.100">
    <property type="match status" value="3"/>
</dbReference>
<dbReference type="NCBIfam" id="TIGR00003">
    <property type="entry name" value="copper ion binding protein"/>
    <property type="match status" value="3"/>
</dbReference>
<feature type="transmembrane region" description="Helical" evidence="19">
    <location>
        <begin position="332"/>
        <end position="353"/>
    </location>
</feature>
<dbReference type="GO" id="GO:0005507">
    <property type="term" value="F:copper ion binding"/>
    <property type="evidence" value="ECO:0007669"/>
    <property type="project" value="InterPro"/>
</dbReference>
<evidence type="ECO:0000256" key="4">
    <source>
        <dbReference type="ARBA" id="ARBA00022448"/>
    </source>
</evidence>
<dbReference type="CDD" id="cd02094">
    <property type="entry name" value="P-type_ATPase_Cu-like"/>
    <property type="match status" value="1"/>
</dbReference>
<feature type="transmembrane region" description="Helical" evidence="19">
    <location>
        <begin position="511"/>
        <end position="534"/>
    </location>
</feature>
<feature type="transmembrane region" description="Helical" evidence="19">
    <location>
        <begin position="546"/>
        <end position="574"/>
    </location>
</feature>
<evidence type="ECO:0000256" key="12">
    <source>
        <dbReference type="ARBA" id="ARBA00022840"/>
    </source>
</evidence>
<dbReference type="InterPro" id="IPR006121">
    <property type="entry name" value="HMA_dom"/>
</dbReference>
<organism evidence="21 22">
    <name type="scientific">Methanolobus halotolerans</name>
    <dbReference type="NCBI Taxonomy" id="2052935"/>
    <lineage>
        <taxon>Archaea</taxon>
        <taxon>Methanobacteriati</taxon>
        <taxon>Methanobacteriota</taxon>
        <taxon>Stenosarchaea group</taxon>
        <taxon>Methanomicrobia</taxon>
        <taxon>Methanosarcinales</taxon>
        <taxon>Methanosarcinaceae</taxon>
        <taxon>Methanolobus</taxon>
    </lineage>
</organism>
<dbReference type="FunFam" id="2.70.150.10:FF:000002">
    <property type="entry name" value="Copper-transporting ATPase 1, putative"/>
    <property type="match status" value="1"/>
</dbReference>
<dbReference type="Proteomes" id="UP000297295">
    <property type="component" value="Unassembled WGS sequence"/>
</dbReference>
<keyword evidence="15 19" id="KW-1133">Transmembrane helix</keyword>
<dbReference type="EC" id="7.2.2.8" evidence="3"/>
<evidence type="ECO:0000256" key="11">
    <source>
        <dbReference type="ARBA" id="ARBA00022796"/>
    </source>
</evidence>
<dbReference type="PANTHER" id="PTHR43520">
    <property type="entry name" value="ATP7, ISOFORM B"/>
    <property type="match status" value="1"/>
</dbReference>
<feature type="transmembrane region" description="Helical" evidence="19">
    <location>
        <begin position="892"/>
        <end position="916"/>
    </location>
</feature>
<dbReference type="Pfam" id="PF00122">
    <property type="entry name" value="E1-E2_ATPase"/>
    <property type="match status" value="1"/>
</dbReference>
<gene>
    <name evidence="21" type="ORF">CUN85_05020</name>
</gene>
<dbReference type="PROSITE" id="PS01229">
    <property type="entry name" value="COF_2"/>
    <property type="match status" value="1"/>
</dbReference>
<dbReference type="InterPro" id="IPR018303">
    <property type="entry name" value="ATPase_P-typ_P_site"/>
</dbReference>
<dbReference type="InterPro" id="IPR036412">
    <property type="entry name" value="HAD-like_sf"/>
</dbReference>
<evidence type="ECO:0000313" key="21">
    <source>
        <dbReference type="EMBL" id="TGC09726.1"/>
    </source>
</evidence>
<keyword evidence="8" id="KW-0479">Metal-binding</keyword>
<dbReference type="InterPro" id="IPR023214">
    <property type="entry name" value="HAD_sf"/>
</dbReference>
<dbReference type="Pfam" id="PF00403">
    <property type="entry name" value="HMA"/>
    <property type="match status" value="3"/>
</dbReference>
<dbReference type="RefSeq" id="WP_135389241.1">
    <property type="nucleotide sequence ID" value="NZ_PGGK01000004.1"/>
</dbReference>
<reference evidence="21 22" key="1">
    <citation type="submission" date="2017-11" db="EMBL/GenBank/DDBJ databases">
        <title>Isolation and Characterization of Methanogenic Archaea from Saline Meromictic Lake at Siberia.</title>
        <authorList>
            <person name="Shen Y."/>
            <person name="Huang H.-H."/>
            <person name="Lai M.-C."/>
            <person name="Chen S.-C."/>
        </authorList>
    </citation>
    <scope>NUCLEOTIDE SEQUENCE [LARGE SCALE GENOMIC DNA]</scope>
    <source>
        <strain evidence="21 22">SY-01</strain>
    </source>
</reference>
<dbReference type="SFLD" id="SFLDG00002">
    <property type="entry name" value="C1.7:_P-type_atpase_like"/>
    <property type="match status" value="1"/>
</dbReference>
<evidence type="ECO:0000256" key="16">
    <source>
        <dbReference type="ARBA" id="ARBA00023008"/>
    </source>
</evidence>